<gene>
    <name evidence="1" type="ORF">BFP71_12185</name>
</gene>
<protein>
    <submittedName>
        <fullName evidence="1">Uncharacterized protein</fullName>
    </submittedName>
</protein>
<comment type="caution">
    <text evidence="1">The sequence shown here is derived from an EMBL/GenBank/DDBJ whole genome shotgun (WGS) entry which is preliminary data.</text>
</comment>
<keyword evidence="2" id="KW-1185">Reference proteome</keyword>
<organism evidence="1 2">
    <name type="scientific">Roseivirga misakiensis</name>
    <dbReference type="NCBI Taxonomy" id="1563681"/>
    <lineage>
        <taxon>Bacteria</taxon>
        <taxon>Pseudomonadati</taxon>
        <taxon>Bacteroidota</taxon>
        <taxon>Cytophagia</taxon>
        <taxon>Cytophagales</taxon>
        <taxon>Roseivirgaceae</taxon>
        <taxon>Roseivirga</taxon>
    </lineage>
</organism>
<reference evidence="1 2" key="1">
    <citation type="submission" date="2016-08" db="EMBL/GenBank/DDBJ databases">
        <title>Draft genome of Fabibacter sp. strain SK-8.</title>
        <authorList>
            <person name="Wong S.-K."/>
            <person name="Hamasaki K."/>
            <person name="Yoshizawa S."/>
        </authorList>
    </citation>
    <scope>NUCLEOTIDE SEQUENCE [LARGE SCALE GENOMIC DNA]</scope>
    <source>
        <strain evidence="1 2">SK-8</strain>
    </source>
</reference>
<evidence type="ECO:0000313" key="1">
    <source>
        <dbReference type="EMBL" id="OEK04236.1"/>
    </source>
</evidence>
<dbReference type="Proteomes" id="UP000095552">
    <property type="component" value="Unassembled WGS sequence"/>
</dbReference>
<name>A0A1E5SYP4_9BACT</name>
<proteinExistence type="predicted"/>
<dbReference type="RefSeq" id="WP_069835741.1">
    <property type="nucleotide sequence ID" value="NZ_MDGQ01000005.1"/>
</dbReference>
<dbReference type="OrthoDB" id="8079725at2"/>
<sequence length="128" mass="14799">MDKEYSIYLDSNRIGTTLFEKADAPMGVVFGELKFEKEEWNYDIIKSYCKNNNIELADDYPEDKSISTRTIDSLVIRNEQGFEIKGVGNQISGMDSEGFEISIEGIAYPFYEEEFPHHVKAYNERFKG</sequence>
<dbReference type="AlphaFoldDB" id="A0A1E5SYP4"/>
<evidence type="ECO:0000313" key="2">
    <source>
        <dbReference type="Proteomes" id="UP000095552"/>
    </source>
</evidence>
<dbReference type="EMBL" id="MDGQ01000005">
    <property type="protein sequence ID" value="OEK04236.1"/>
    <property type="molecule type" value="Genomic_DNA"/>
</dbReference>
<dbReference type="STRING" id="1563681.BFP71_12185"/>
<accession>A0A1E5SYP4</accession>